<sequence>MRKQNLQVVISAGLISLGLASSADAALVSRLGGLTYYDDVANLTWLADANYAQTSGYDAGCKNANKSASL</sequence>
<organism evidence="1">
    <name type="scientific">hydrothermal vent metagenome</name>
    <dbReference type="NCBI Taxonomy" id="652676"/>
    <lineage>
        <taxon>unclassified sequences</taxon>
        <taxon>metagenomes</taxon>
        <taxon>ecological metagenomes</taxon>
    </lineage>
</organism>
<evidence type="ECO:0000313" key="1">
    <source>
        <dbReference type="EMBL" id="VAW55442.1"/>
    </source>
</evidence>
<dbReference type="AlphaFoldDB" id="A0A3B0WW50"/>
<name>A0A3B0WW50_9ZZZZ</name>
<gene>
    <name evidence="1" type="ORF">MNBD_GAMMA05-2476</name>
</gene>
<proteinExistence type="predicted"/>
<accession>A0A3B0WW50</accession>
<reference evidence="1" key="1">
    <citation type="submission" date="2018-06" db="EMBL/GenBank/DDBJ databases">
        <authorList>
            <person name="Zhirakovskaya E."/>
        </authorList>
    </citation>
    <scope>NUCLEOTIDE SEQUENCE</scope>
</reference>
<protein>
    <submittedName>
        <fullName evidence="1">Uncharacterized protein</fullName>
    </submittedName>
</protein>
<dbReference type="EMBL" id="UOFE01000048">
    <property type="protein sequence ID" value="VAW55442.1"/>
    <property type="molecule type" value="Genomic_DNA"/>
</dbReference>